<sequence>MRVASFLAFIPRLLALGLSLFGAQALAGYAPYADGHVLRASDTTNRYVVAGGARFLIPAGEWIHYVFAPSVTQPQATINTYEVIPRDGTLIRELSETAIYVVVGAKDWWVPNPTELGFWDDTTSVNNVPTGSRDVFPMLVYSALIQDRTSSDIYLFVAGAVFAVTTPADLAYFGGSSAVKVVPLGTVGQYSNEVYCGTLLRERSSSTVYYMGYRSSSPTMWKGEVTGVTADGVVPDGALSSFPLLPGIPSCIW</sequence>
<evidence type="ECO:0000313" key="3">
    <source>
        <dbReference type="Proteomes" id="UP000315369"/>
    </source>
</evidence>
<evidence type="ECO:0000313" key="2">
    <source>
        <dbReference type="EMBL" id="TQF11726.1"/>
    </source>
</evidence>
<feature type="chain" id="PRO_5022082525" description="Lipoprotein" evidence="1">
    <location>
        <begin position="28"/>
        <end position="253"/>
    </location>
</feature>
<keyword evidence="1" id="KW-0732">Signal</keyword>
<dbReference type="Proteomes" id="UP000315369">
    <property type="component" value="Unassembled WGS sequence"/>
</dbReference>
<dbReference type="OrthoDB" id="5383452at2"/>
<name>A0A540WRT3_9BACT</name>
<dbReference type="AlphaFoldDB" id="A0A540WRT3"/>
<dbReference type="RefSeq" id="WP_141646536.1">
    <property type="nucleotide sequence ID" value="NZ_VIFM01000173.1"/>
</dbReference>
<gene>
    <name evidence="2" type="ORF">FJV41_32790</name>
</gene>
<comment type="caution">
    <text evidence="2">The sequence shown here is derived from an EMBL/GenBank/DDBJ whole genome shotgun (WGS) entry which is preliminary data.</text>
</comment>
<evidence type="ECO:0008006" key="4">
    <source>
        <dbReference type="Google" id="ProtNLM"/>
    </source>
</evidence>
<accession>A0A540WRT3</accession>
<reference evidence="2 3" key="1">
    <citation type="submission" date="2019-06" db="EMBL/GenBank/DDBJ databases">
        <authorList>
            <person name="Livingstone P."/>
            <person name="Whitworth D."/>
        </authorList>
    </citation>
    <scope>NUCLEOTIDE SEQUENCE [LARGE SCALE GENOMIC DNA]</scope>
    <source>
        <strain evidence="2 3">AM401</strain>
    </source>
</reference>
<proteinExistence type="predicted"/>
<keyword evidence="3" id="KW-1185">Reference proteome</keyword>
<dbReference type="EMBL" id="VIFM01000173">
    <property type="protein sequence ID" value="TQF11726.1"/>
    <property type="molecule type" value="Genomic_DNA"/>
</dbReference>
<organism evidence="2 3">
    <name type="scientific">Myxococcus llanfairpwllgwyngyllgogerychwyrndrobwllllantysiliogogogochensis</name>
    <dbReference type="NCBI Taxonomy" id="2590453"/>
    <lineage>
        <taxon>Bacteria</taxon>
        <taxon>Pseudomonadati</taxon>
        <taxon>Myxococcota</taxon>
        <taxon>Myxococcia</taxon>
        <taxon>Myxococcales</taxon>
        <taxon>Cystobacterineae</taxon>
        <taxon>Myxococcaceae</taxon>
        <taxon>Myxococcus</taxon>
    </lineage>
</organism>
<feature type="signal peptide" evidence="1">
    <location>
        <begin position="1"/>
        <end position="27"/>
    </location>
</feature>
<evidence type="ECO:0000256" key="1">
    <source>
        <dbReference type="SAM" id="SignalP"/>
    </source>
</evidence>
<protein>
    <recommendedName>
        <fullName evidence="4">Lipoprotein</fullName>
    </recommendedName>
</protein>